<gene>
    <name evidence="14" type="ORF">ACFSE6_13240</name>
</gene>
<dbReference type="SUPFAM" id="SSF55811">
    <property type="entry name" value="Nudix"/>
    <property type="match status" value="1"/>
</dbReference>
<evidence type="ECO:0000256" key="7">
    <source>
        <dbReference type="ARBA" id="ARBA00022801"/>
    </source>
</evidence>
<comment type="catalytic activity">
    <reaction evidence="10">
        <text>8-oxo-dGTP + H2O = 8-oxo-dGMP + diphosphate + H(+)</text>
        <dbReference type="Rhea" id="RHEA:31575"/>
        <dbReference type="ChEBI" id="CHEBI:15377"/>
        <dbReference type="ChEBI" id="CHEBI:15378"/>
        <dbReference type="ChEBI" id="CHEBI:33019"/>
        <dbReference type="ChEBI" id="CHEBI:63224"/>
        <dbReference type="ChEBI" id="CHEBI:77896"/>
        <dbReference type="EC" id="3.6.1.55"/>
    </reaction>
</comment>
<name>A0ABW4L5F1_9MICO</name>
<evidence type="ECO:0000256" key="9">
    <source>
        <dbReference type="ARBA" id="ARBA00023204"/>
    </source>
</evidence>
<reference evidence="15" key="1">
    <citation type="journal article" date="2019" name="Int. J. Syst. Evol. Microbiol.">
        <title>The Global Catalogue of Microorganisms (GCM) 10K type strain sequencing project: providing services to taxonomists for standard genome sequencing and annotation.</title>
        <authorList>
            <consortium name="The Broad Institute Genomics Platform"/>
            <consortium name="The Broad Institute Genome Sequencing Center for Infectious Disease"/>
            <person name="Wu L."/>
            <person name="Ma J."/>
        </authorList>
    </citation>
    <scope>NUCLEOTIDE SEQUENCE [LARGE SCALE GENOMIC DNA]</scope>
    <source>
        <strain evidence="15">JCM 17130</strain>
    </source>
</reference>
<keyword evidence="6" id="KW-0227">DNA damage</keyword>
<evidence type="ECO:0000256" key="12">
    <source>
        <dbReference type="RuleBase" id="RU003476"/>
    </source>
</evidence>
<dbReference type="InterPro" id="IPR020084">
    <property type="entry name" value="NUDIX_hydrolase_CS"/>
</dbReference>
<evidence type="ECO:0000256" key="2">
    <source>
        <dbReference type="ARBA" id="ARBA00005582"/>
    </source>
</evidence>
<dbReference type="EC" id="3.6.1.55" evidence="11"/>
<dbReference type="PANTHER" id="PTHR47707:SF1">
    <property type="entry name" value="NUDIX HYDROLASE FAMILY PROTEIN"/>
    <property type="match status" value="1"/>
</dbReference>
<sequence length="143" mass="15488">MSDRPPRLVAAAAVVDSLTRPTVVLCARRSAPERLAGRWELPGGKVERDEAPEAALHRELAEELGVRVRLGAVIPAGDGGDWPILDGLTMRVWLAELTSGTPRPLQDHDRLSWTAPAQLPDLDWLEPDRPIVAALQSAIGARV</sequence>
<dbReference type="EMBL" id="JBHUEE010000007">
    <property type="protein sequence ID" value="MFD1718806.1"/>
    <property type="molecule type" value="Genomic_DNA"/>
</dbReference>
<evidence type="ECO:0000256" key="5">
    <source>
        <dbReference type="ARBA" id="ARBA00022723"/>
    </source>
</evidence>
<proteinExistence type="inferred from homology"/>
<evidence type="ECO:0000256" key="11">
    <source>
        <dbReference type="ARBA" id="ARBA00038905"/>
    </source>
</evidence>
<evidence type="ECO:0000256" key="3">
    <source>
        <dbReference type="ARBA" id="ARBA00022457"/>
    </source>
</evidence>
<dbReference type="InterPro" id="IPR000086">
    <property type="entry name" value="NUDIX_hydrolase_dom"/>
</dbReference>
<dbReference type="PROSITE" id="PS51462">
    <property type="entry name" value="NUDIX"/>
    <property type="match status" value="1"/>
</dbReference>
<accession>A0ABW4L5F1</accession>
<keyword evidence="5" id="KW-0479">Metal-binding</keyword>
<dbReference type="PRINTS" id="PR00502">
    <property type="entry name" value="NUDIXFAMILY"/>
</dbReference>
<dbReference type="InterPro" id="IPR020476">
    <property type="entry name" value="Nudix_hydrolase"/>
</dbReference>
<organism evidence="14 15">
    <name type="scientific">Georgenia deserti</name>
    <dbReference type="NCBI Taxonomy" id="2093781"/>
    <lineage>
        <taxon>Bacteria</taxon>
        <taxon>Bacillati</taxon>
        <taxon>Actinomycetota</taxon>
        <taxon>Actinomycetes</taxon>
        <taxon>Micrococcales</taxon>
        <taxon>Bogoriellaceae</taxon>
        <taxon>Georgenia</taxon>
    </lineage>
</organism>
<evidence type="ECO:0000256" key="1">
    <source>
        <dbReference type="ARBA" id="ARBA00001946"/>
    </source>
</evidence>
<evidence type="ECO:0000256" key="6">
    <source>
        <dbReference type="ARBA" id="ARBA00022763"/>
    </source>
</evidence>
<dbReference type="RefSeq" id="WP_388007832.1">
    <property type="nucleotide sequence ID" value="NZ_JBHUEE010000007.1"/>
</dbReference>
<feature type="domain" description="Nudix hydrolase" evidence="13">
    <location>
        <begin position="5"/>
        <end position="136"/>
    </location>
</feature>
<evidence type="ECO:0000259" key="13">
    <source>
        <dbReference type="PROSITE" id="PS51462"/>
    </source>
</evidence>
<dbReference type="Proteomes" id="UP001597277">
    <property type="component" value="Unassembled WGS sequence"/>
</dbReference>
<dbReference type="PROSITE" id="PS00893">
    <property type="entry name" value="NUDIX_BOX"/>
    <property type="match status" value="1"/>
</dbReference>
<keyword evidence="7 12" id="KW-0378">Hydrolase</keyword>
<evidence type="ECO:0000313" key="14">
    <source>
        <dbReference type="EMBL" id="MFD1718806.1"/>
    </source>
</evidence>
<evidence type="ECO:0000256" key="8">
    <source>
        <dbReference type="ARBA" id="ARBA00022842"/>
    </source>
</evidence>
<evidence type="ECO:0000256" key="10">
    <source>
        <dbReference type="ARBA" id="ARBA00035861"/>
    </source>
</evidence>
<evidence type="ECO:0000256" key="4">
    <source>
        <dbReference type="ARBA" id="ARBA00022705"/>
    </source>
</evidence>
<dbReference type="Gene3D" id="3.90.79.10">
    <property type="entry name" value="Nucleoside Triphosphate Pyrophosphohydrolase"/>
    <property type="match status" value="1"/>
</dbReference>
<keyword evidence="15" id="KW-1185">Reference proteome</keyword>
<comment type="cofactor">
    <cofactor evidence="1">
        <name>Mg(2+)</name>
        <dbReference type="ChEBI" id="CHEBI:18420"/>
    </cofactor>
</comment>
<protein>
    <recommendedName>
        <fullName evidence="11">8-oxo-dGTP diphosphatase</fullName>
        <ecNumber evidence="11">3.6.1.55</ecNumber>
    </recommendedName>
</protein>
<dbReference type="Pfam" id="PF00293">
    <property type="entry name" value="NUDIX"/>
    <property type="match status" value="1"/>
</dbReference>
<dbReference type="PANTHER" id="PTHR47707">
    <property type="entry name" value="8-OXO-DGTP DIPHOSPHATASE"/>
    <property type="match status" value="1"/>
</dbReference>
<dbReference type="GO" id="GO:0016787">
    <property type="term" value="F:hydrolase activity"/>
    <property type="evidence" value="ECO:0007669"/>
    <property type="project" value="UniProtKB-KW"/>
</dbReference>
<comment type="caution">
    <text evidence="14">The sequence shown here is derived from an EMBL/GenBank/DDBJ whole genome shotgun (WGS) entry which is preliminary data.</text>
</comment>
<evidence type="ECO:0000313" key="15">
    <source>
        <dbReference type="Proteomes" id="UP001597277"/>
    </source>
</evidence>
<dbReference type="CDD" id="cd03425">
    <property type="entry name" value="NUDIX_MutT_NudA_like"/>
    <property type="match status" value="1"/>
</dbReference>
<comment type="similarity">
    <text evidence="2 12">Belongs to the Nudix hydrolase family.</text>
</comment>
<keyword evidence="8" id="KW-0460">Magnesium</keyword>
<keyword evidence="9" id="KW-0234">DNA repair</keyword>
<dbReference type="InterPro" id="IPR015797">
    <property type="entry name" value="NUDIX_hydrolase-like_dom_sf"/>
</dbReference>
<keyword evidence="4" id="KW-0235">DNA replication</keyword>
<dbReference type="InterPro" id="IPR047127">
    <property type="entry name" value="MutT-like"/>
</dbReference>
<keyword evidence="3" id="KW-0515">Mutator protein</keyword>